<dbReference type="Pfam" id="PF03551">
    <property type="entry name" value="PadR"/>
    <property type="match status" value="1"/>
</dbReference>
<dbReference type="Proteomes" id="UP001178322">
    <property type="component" value="Chromosome"/>
</dbReference>
<keyword evidence="4" id="KW-1185">Reference proteome</keyword>
<dbReference type="InterPro" id="IPR005149">
    <property type="entry name" value="Tscrpt_reg_PadR_N"/>
</dbReference>
<dbReference type="PANTHER" id="PTHR33169">
    <property type="entry name" value="PADR-FAMILY TRANSCRIPTIONAL REGULATOR"/>
    <property type="match status" value="1"/>
</dbReference>
<gene>
    <name evidence="2" type="ORF">GDS87_13740</name>
    <name evidence="3" type="ORF">QNH24_14605</name>
</gene>
<dbReference type="Gene3D" id="1.10.10.10">
    <property type="entry name" value="Winged helix-like DNA-binding domain superfamily/Winged helix DNA-binding domain"/>
    <property type="match status" value="1"/>
</dbReference>
<dbReference type="AlphaFoldDB" id="A0AAX3WPF2"/>
<dbReference type="InterPro" id="IPR036390">
    <property type="entry name" value="WH_DNA-bd_sf"/>
</dbReference>
<evidence type="ECO:0000313" key="5">
    <source>
        <dbReference type="Proteomes" id="UP001178322"/>
    </source>
</evidence>
<dbReference type="EMBL" id="CP045835">
    <property type="protein sequence ID" value="QGG51939.1"/>
    <property type="molecule type" value="Genomic_DNA"/>
</dbReference>
<dbReference type="SUPFAM" id="SSF46785">
    <property type="entry name" value="Winged helix' DNA-binding domain"/>
    <property type="match status" value="1"/>
</dbReference>
<dbReference type="RefSeq" id="WP_283868304.1">
    <property type="nucleotide sequence ID" value="NZ_CP045835.1"/>
</dbReference>
<dbReference type="EMBL" id="CP126101">
    <property type="protein sequence ID" value="WHY49569.1"/>
    <property type="molecule type" value="Genomic_DNA"/>
</dbReference>
<dbReference type="Proteomes" id="UP000373269">
    <property type="component" value="Chromosome"/>
</dbReference>
<proteinExistence type="predicted"/>
<evidence type="ECO:0000313" key="3">
    <source>
        <dbReference type="EMBL" id="WHY49569.1"/>
    </source>
</evidence>
<dbReference type="InterPro" id="IPR036388">
    <property type="entry name" value="WH-like_DNA-bd_sf"/>
</dbReference>
<feature type="domain" description="Transcription regulator PadR N-terminal" evidence="1">
    <location>
        <begin position="19"/>
        <end position="81"/>
    </location>
</feature>
<reference evidence="2 4" key="1">
    <citation type="submission" date="2019-11" db="EMBL/GenBank/DDBJ databases">
        <title>Whole Genome Sequencing and Comparative Genomic Analyses of Lysinibacillus pakistanensis LZH-9, a Halotolerant Strain with Excellent COD Removal Capability.</title>
        <authorList>
            <person name="Zhou H."/>
        </authorList>
    </citation>
    <scope>NUCLEOTIDE SEQUENCE [LARGE SCALE GENOMIC DNA]</scope>
    <source>
        <strain evidence="2 4">LZH-9</strain>
    </source>
</reference>
<sequence>MKSLEHLTDSVFYIMAALTEPRHGYAVMSLIEEKTRGTFIVGPASLYTIIKKLIAEQLIQIHDDTDSRRKVYILTRKGRDILLQDIERRKGMIYMAEQGLQRGHI</sequence>
<organism evidence="3 5">
    <name type="scientific">Lysinibacillus pakistanensis</name>
    <dbReference type="NCBI Taxonomy" id="759811"/>
    <lineage>
        <taxon>Bacteria</taxon>
        <taxon>Bacillati</taxon>
        <taxon>Bacillota</taxon>
        <taxon>Bacilli</taxon>
        <taxon>Bacillales</taxon>
        <taxon>Bacillaceae</taxon>
        <taxon>Lysinibacillus</taxon>
    </lineage>
</organism>
<dbReference type="InterPro" id="IPR052509">
    <property type="entry name" value="Metal_resp_DNA-bind_regulator"/>
</dbReference>
<dbReference type="PANTHER" id="PTHR33169:SF13">
    <property type="entry name" value="PADR-FAMILY TRANSCRIPTIONAL REGULATOR"/>
    <property type="match status" value="1"/>
</dbReference>
<evidence type="ECO:0000259" key="1">
    <source>
        <dbReference type="Pfam" id="PF03551"/>
    </source>
</evidence>
<evidence type="ECO:0000313" key="2">
    <source>
        <dbReference type="EMBL" id="QGG51939.1"/>
    </source>
</evidence>
<accession>A0AAX3WPF2</accession>
<name>A0AAX3WPF2_9BACI</name>
<reference evidence="3" key="2">
    <citation type="submission" date="2023-05" db="EMBL/GenBank/DDBJ databases">
        <title>Comparative genomics of Bacillaceae isolates and their secondary metabolite potential.</title>
        <authorList>
            <person name="Song L."/>
            <person name="Nielsen L.J."/>
            <person name="Mohite O."/>
            <person name="Xu X."/>
            <person name="Weber T."/>
            <person name="Kovacs A.T."/>
        </authorList>
    </citation>
    <scope>NUCLEOTIDE SEQUENCE</scope>
    <source>
        <strain evidence="3">LY1</strain>
    </source>
</reference>
<evidence type="ECO:0000313" key="4">
    <source>
        <dbReference type="Proteomes" id="UP000373269"/>
    </source>
</evidence>
<protein>
    <submittedName>
        <fullName evidence="3">Helix-turn-helix transcriptional regulator</fullName>
    </submittedName>
    <submittedName>
        <fullName evidence="2">PadR family transcriptional regulator</fullName>
    </submittedName>
</protein>